<evidence type="ECO:0000313" key="3">
    <source>
        <dbReference type="Proteomes" id="UP000655225"/>
    </source>
</evidence>
<sequence>MGEGETKTDFEVGINEGICESENDISVEEDNDGDEPGNKEDAPLFYLCIYLLLKNEQCEARYWIYSSCFVMKIHQFLRGSAQFYC</sequence>
<evidence type="ECO:0000313" key="2">
    <source>
        <dbReference type="EMBL" id="KAF8408241.1"/>
    </source>
</evidence>
<dbReference type="EMBL" id="JABCRI010000004">
    <property type="protein sequence ID" value="KAF8408241.1"/>
    <property type="molecule type" value="Genomic_DNA"/>
</dbReference>
<protein>
    <submittedName>
        <fullName evidence="2">Uncharacterized protein</fullName>
    </submittedName>
</protein>
<keyword evidence="3" id="KW-1185">Reference proteome</keyword>
<dbReference type="Proteomes" id="UP000655225">
    <property type="component" value="Unassembled WGS sequence"/>
</dbReference>
<proteinExistence type="predicted"/>
<reference evidence="2 3" key="1">
    <citation type="submission" date="2020-04" db="EMBL/GenBank/DDBJ databases">
        <title>Plant Genome Project.</title>
        <authorList>
            <person name="Zhang R.-G."/>
        </authorList>
    </citation>
    <scope>NUCLEOTIDE SEQUENCE [LARGE SCALE GENOMIC DNA]</scope>
    <source>
        <strain evidence="2">YNK0</strain>
        <tissue evidence="2">Leaf</tissue>
    </source>
</reference>
<feature type="compositionally biased region" description="Acidic residues" evidence="1">
    <location>
        <begin position="19"/>
        <end position="35"/>
    </location>
</feature>
<name>A0A835DLR5_TETSI</name>
<comment type="caution">
    <text evidence="2">The sequence shown here is derived from an EMBL/GenBank/DDBJ whole genome shotgun (WGS) entry which is preliminary data.</text>
</comment>
<dbReference type="AlphaFoldDB" id="A0A835DLR5"/>
<organism evidence="2 3">
    <name type="scientific">Tetracentron sinense</name>
    <name type="common">Spur-leaf</name>
    <dbReference type="NCBI Taxonomy" id="13715"/>
    <lineage>
        <taxon>Eukaryota</taxon>
        <taxon>Viridiplantae</taxon>
        <taxon>Streptophyta</taxon>
        <taxon>Embryophyta</taxon>
        <taxon>Tracheophyta</taxon>
        <taxon>Spermatophyta</taxon>
        <taxon>Magnoliopsida</taxon>
        <taxon>Trochodendrales</taxon>
        <taxon>Trochodendraceae</taxon>
        <taxon>Tetracentron</taxon>
    </lineage>
</organism>
<gene>
    <name evidence="2" type="ORF">HHK36_007388</name>
</gene>
<evidence type="ECO:0000256" key="1">
    <source>
        <dbReference type="SAM" id="MobiDB-lite"/>
    </source>
</evidence>
<accession>A0A835DLR5</accession>
<feature type="region of interest" description="Disordered" evidence="1">
    <location>
        <begin position="17"/>
        <end position="38"/>
    </location>
</feature>